<dbReference type="STRING" id="996342.SAMN05443551_1570"/>
<keyword evidence="4 6" id="KW-1133">Transmembrane helix</keyword>
<protein>
    <submittedName>
        <fullName evidence="7">Predicted PurR-regulated permease PerM</fullName>
    </submittedName>
</protein>
<feature type="transmembrane region" description="Helical" evidence="6">
    <location>
        <begin position="34"/>
        <end position="51"/>
    </location>
</feature>
<dbReference type="PANTHER" id="PTHR21716:SF16">
    <property type="entry name" value="BLL1467 PROTEIN"/>
    <property type="match status" value="1"/>
</dbReference>
<evidence type="ECO:0000256" key="1">
    <source>
        <dbReference type="ARBA" id="ARBA00004141"/>
    </source>
</evidence>
<dbReference type="EMBL" id="FQXC01000002">
    <property type="protein sequence ID" value="SHH19743.1"/>
    <property type="molecule type" value="Genomic_DNA"/>
</dbReference>
<dbReference type="GO" id="GO:0016020">
    <property type="term" value="C:membrane"/>
    <property type="evidence" value="ECO:0007669"/>
    <property type="project" value="UniProtKB-SubCell"/>
</dbReference>
<feature type="transmembrane region" description="Helical" evidence="6">
    <location>
        <begin position="63"/>
        <end position="84"/>
    </location>
</feature>
<name>A0A1M5R1U0_9RHOB</name>
<sequence>MADAIPHYATLRTFALCALASVVVIGALFLTKSIMAPLVLAFVFAVVLAPIHDRLCRMRIGSGLAAALVLLALLVIGAISAFLAEPIVIRILDEIPNIQREVRLLIFEIRAEFRDLEELNQNVQSMMGTDDDGDSSSASPMPSLFDAVFFAPLILGQALMFFAALFFALTERRAIYRSAARAFRKASLKSRLARAERAVARYFGTVALINIGLGICVAIGLSALGLPMAYAWGAAAAVMNFLLYVGPAIMVGALLLAGILNFDGLMVIAPAAVYLAINAMEAQFVTPSVVGKHMDISPLLVFLSVVFWLYLWGPVGAIVAIPLLVFCAGYLSQEETEQSRLSAA</sequence>
<organism evidence="7 8">
    <name type="scientific">Marivita hallyeonensis</name>
    <dbReference type="NCBI Taxonomy" id="996342"/>
    <lineage>
        <taxon>Bacteria</taxon>
        <taxon>Pseudomonadati</taxon>
        <taxon>Pseudomonadota</taxon>
        <taxon>Alphaproteobacteria</taxon>
        <taxon>Rhodobacterales</taxon>
        <taxon>Roseobacteraceae</taxon>
        <taxon>Marivita</taxon>
    </lineage>
</organism>
<comment type="similarity">
    <text evidence="2">Belongs to the autoinducer-2 exporter (AI-2E) (TC 2.A.86) family.</text>
</comment>
<proteinExistence type="inferred from homology"/>
<dbReference type="Pfam" id="PF01594">
    <property type="entry name" value="AI-2E_transport"/>
    <property type="match status" value="1"/>
</dbReference>
<dbReference type="AlphaFoldDB" id="A0A1M5R1U0"/>
<feature type="transmembrane region" description="Helical" evidence="6">
    <location>
        <begin position="230"/>
        <end position="257"/>
    </location>
</feature>
<evidence type="ECO:0000313" key="7">
    <source>
        <dbReference type="EMBL" id="SHH19743.1"/>
    </source>
</evidence>
<dbReference type="OrthoDB" id="9799225at2"/>
<dbReference type="RefSeq" id="WP_072776953.1">
    <property type="nucleotide sequence ID" value="NZ_FQXC01000002.1"/>
</dbReference>
<evidence type="ECO:0000256" key="3">
    <source>
        <dbReference type="ARBA" id="ARBA00022692"/>
    </source>
</evidence>
<dbReference type="InterPro" id="IPR002549">
    <property type="entry name" value="AI-2E-like"/>
</dbReference>
<accession>A0A1M5R1U0</accession>
<feature type="transmembrane region" description="Helical" evidence="6">
    <location>
        <begin position="9"/>
        <end position="28"/>
    </location>
</feature>
<keyword evidence="3 6" id="KW-0812">Transmembrane</keyword>
<keyword evidence="8" id="KW-1185">Reference proteome</keyword>
<feature type="transmembrane region" description="Helical" evidence="6">
    <location>
        <begin position="147"/>
        <end position="169"/>
    </location>
</feature>
<gene>
    <name evidence="7" type="ORF">SAMN05443551_1570</name>
</gene>
<evidence type="ECO:0000256" key="2">
    <source>
        <dbReference type="ARBA" id="ARBA00009773"/>
    </source>
</evidence>
<dbReference type="Proteomes" id="UP000184221">
    <property type="component" value="Unassembled WGS sequence"/>
</dbReference>
<keyword evidence="5 6" id="KW-0472">Membrane</keyword>
<feature type="transmembrane region" description="Helical" evidence="6">
    <location>
        <begin position="199"/>
        <end position="224"/>
    </location>
</feature>
<feature type="transmembrane region" description="Helical" evidence="6">
    <location>
        <begin position="305"/>
        <end position="331"/>
    </location>
</feature>
<dbReference type="GO" id="GO:0055085">
    <property type="term" value="P:transmembrane transport"/>
    <property type="evidence" value="ECO:0007669"/>
    <property type="project" value="TreeGrafter"/>
</dbReference>
<feature type="transmembrane region" description="Helical" evidence="6">
    <location>
        <begin position="264"/>
        <end position="285"/>
    </location>
</feature>
<evidence type="ECO:0000256" key="4">
    <source>
        <dbReference type="ARBA" id="ARBA00022989"/>
    </source>
</evidence>
<reference evidence="7 8" key="1">
    <citation type="submission" date="2016-11" db="EMBL/GenBank/DDBJ databases">
        <authorList>
            <person name="Jaros S."/>
            <person name="Januszkiewicz K."/>
            <person name="Wedrychowicz H."/>
        </authorList>
    </citation>
    <scope>NUCLEOTIDE SEQUENCE [LARGE SCALE GENOMIC DNA]</scope>
    <source>
        <strain evidence="7 8">DSM 29431</strain>
    </source>
</reference>
<evidence type="ECO:0000256" key="5">
    <source>
        <dbReference type="ARBA" id="ARBA00023136"/>
    </source>
</evidence>
<comment type="subcellular location">
    <subcellularLocation>
        <location evidence="1">Membrane</location>
        <topology evidence="1">Multi-pass membrane protein</topology>
    </subcellularLocation>
</comment>
<evidence type="ECO:0000256" key="6">
    <source>
        <dbReference type="SAM" id="Phobius"/>
    </source>
</evidence>
<evidence type="ECO:0000313" key="8">
    <source>
        <dbReference type="Proteomes" id="UP000184221"/>
    </source>
</evidence>
<dbReference type="PANTHER" id="PTHR21716">
    <property type="entry name" value="TRANSMEMBRANE PROTEIN"/>
    <property type="match status" value="1"/>
</dbReference>